<sequence>MSILAVLLIAIGVSDLFRRPPFPPWLPLPAGPAMVLLVGLLAGLGTPAEVGLLVLVALICLAWTVLVGRSRTFGSGRRWPLIVMLGGAGLVIGLSGLAGPAGGWLADWLRALPWSGLAGLEPDRFLLLVGLFLIQLSTGNELVRLVLGGVGAIKPAGQPQAADQLRGGRLLGPLERIFILGLGLTGQVTAAGLVIAAKGLIRFPELSARRSDATRINGIGIDEVTEYFLLGSFVSWLISLAALGIAYLG</sequence>
<evidence type="ECO:0000313" key="3">
    <source>
        <dbReference type="Proteomes" id="UP000319263"/>
    </source>
</evidence>
<keyword evidence="1" id="KW-0472">Membrane</keyword>
<feature type="transmembrane region" description="Helical" evidence="1">
    <location>
        <begin position="227"/>
        <end position="248"/>
    </location>
</feature>
<dbReference type="Proteomes" id="UP000319263">
    <property type="component" value="Chromosome"/>
</dbReference>
<feature type="transmembrane region" description="Helical" evidence="1">
    <location>
        <begin position="79"/>
        <end position="105"/>
    </location>
</feature>
<dbReference type="EMBL" id="CP041692">
    <property type="protein sequence ID" value="QDP96664.1"/>
    <property type="molecule type" value="Genomic_DNA"/>
</dbReference>
<dbReference type="OrthoDB" id="4715924at2"/>
<evidence type="ECO:0000256" key="1">
    <source>
        <dbReference type="SAM" id="Phobius"/>
    </source>
</evidence>
<proteinExistence type="predicted"/>
<dbReference type="RefSeq" id="WP_143986626.1">
    <property type="nucleotide sequence ID" value="NZ_CP041692.1"/>
</dbReference>
<dbReference type="KEGG" id="mik:FOE78_12750"/>
<feature type="transmembrane region" description="Helical" evidence="1">
    <location>
        <begin position="34"/>
        <end position="67"/>
    </location>
</feature>
<name>A0A516PZR6_9ACTN</name>
<feature type="transmembrane region" description="Helical" evidence="1">
    <location>
        <begin position="177"/>
        <end position="201"/>
    </location>
</feature>
<keyword evidence="1" id="KW-0812">Transmembrane</keyword>
<keyword evidence="1" id="KW-1133">Transmembrane helix</keyword>
<accession>A0A516PZR6</accession>
<keyword evidence="3" id="KW-1185">Reference proteome</keyword>
<dbReference type="AlphaFoldDB" id="A0A516PZR6"/>
<gene>
    <name evidence="2" type="ORF">FOE78_12750</name>
</gene>
<protein>
    <submittedName>
        <fullName evidence="2">Uncharacterized protein</fullName>
    </submittedName>
</protein>
<evidence type="ECO:0000313" key="2">
    <source>
        <dbReference type="EMBL" id="QDP96664.1"/>
    </source>
</evidence>
<feature type="transmembrane region" description="Helical" evidence="1">
    <location>
        <begin position="125"/>
        <end position="147"/>
    </location>
</feature>
<organism evidence="2 3">
    <name type="scientific">Microlunatus elymi</name>
    <dbReference type="NCBI Taxonomy" id="2596828"/>
    <lineage>
        <taxon>Bacteria</taxon>
        <taxon>Bacillati</taxon>
        <taxon>Actinomycetota</taxon>
        <taxon>Actinomycetes</taxon>
        <taxon>Propionibacteriales</taxon>
        <taxon>Propionibacteriaceae</taxon>
        <taxon>Microlunatus</taxon>
    </lineage>
</organism>
<reference evidence="2 3" key="1">
    <citation type="submission" date="2019-07" db="EMBL/GenBank/DDBJ databases">
        <title>Microlunatus dokdonensis sp. nov. isolated from the rhizospheric soil of the wild plant Elymus tsukushiensis.</title>
        <authorList>
            <person name="Ghim S.-Y."/>
            <person name="Hwang Y.-J."/>
            <person name="Son J.-S."/>
            <person name="Shin J.-H."/>
        </authorList>
    </citation>
    <scope>NUCLEOTIDE SEQUENCE [LARGE SCALE GENOMIC DNA]</scope>
    <source>
        <strain evidence="2 3">KUDC0627</strain>
    </source>
</reference>